<sequence length="352" mass="38190">MTANGTLLVGMVGQGIYRTLDEGTSWKRLGLNDGLHPNAMVHALVADPRDPNIVFCGCDKGIYRSIDQGKTWELSTTIVANHHIWCIAIDPINPDIMFAGAGSPSVPAMFRSRDAGKTWEKRPMEAAETCAIGVPQMTAIAIDPTDSQTIWAGIEVDGLRKSTDGGETFETITSQIPNDEYYPIDDIHNIAITAGPPSTIFVLSGGGGGHAPDLWESTNNGKTWKAFNIRDNFPCIGDINGERNYPRGIAVDPGDPHTIFISFGDTTPGHTGAIFRSKDTGNTWEPLDLPVSPNSALWTVNIPPGNSNKVFTGSRYGYVYQSDDGGNTWAKLWRECSEISSILWLPNKPLLS</sequence>
<accession>A0A382A802</accession>
<gene>
    <name evidence="1" type="ORF">METZ01_LOCUS150529</name>
</gene>
<evidence type="ECO:0008006" key="2">
    <source>
        <dbReference type="Google" id="ProtNLM"/>
    </source>
</evidence>
<evidence type="ECO:0000313" key="1">
    <source>
        <dbReference type="EMBL" id="SVA97675.1"/>
    </source>
</evidence>
<protein>
    <recommendedName>
        <fullName evidence="2">Sortilin N-terminal domain-containing protein</fullName>
    </recommendedName>
</protein>
<proteinExistence type="predicted"/>
<dbReference type="EMBL" id="UINC01024304">
    <property type="protein sequence ID" value="SVA97675.1"/>
    <property type="molecule type" value="Genomic_DNA"/>
</dbReference>
<dbReference type="Gene3D" id="2.130.10.10">
    <property type="entry name" value="YVTN repeat-like/Quinoprotein amine dehydrogenase"/>
    <property type="match status" value="2"/>
</dbReference>
<dbReference type="AlphaFoldDB" id="A0A382A802"/>
<dbReference type="GO" id="GO:0010411">
    <property type="term" value="P:xyloglucan metabolic process"/>
    <property type="evidence" value="ECO:0007669"/>
    <property type="project" value="TreeGrafter"/>
</dbReference>
<dbReference type="PANTHER" id="PTHR43739:SF5">
    <property type="entry name" value="EXO-ALPHA-SIALIDASE"/>
    <property type="match status" value="1"/>
</dbReference>
<dbReference type="PANTHER" id="PTHR43739">
    <property type="entry name" value="XYLOGLUCANASE (EUROFUNG)"/>
    <property type="match status" value="1"/>
</dbReference>
<dbReference type="InterPro" id="IPR052025">
    <property type="entry name" value="Xyloglucanase_GH74"/>
</dbReference>
<reference evidence="1" key="1">
    <citation type="submission" date="2018-05" db="EMBL/GenBank/DDBJ databases">
        <authorList>
            <person name="Lanie J.A."/>
            <person name="Ng W.-L."/>
            <person name="Kazmierczak K.M."/>
            <person name="Andrzejewski T.M."/>
            <person name="Davidsen T.M."/>
            <person name="Wayne K.J."/>
            <person name="Tettelin H."/>
            <person name="Glass J.I."/>
            <person name="Rusch D."/>
            <person name="Podicherti R."/>
            <person name="Tsui H.-C.T."/>
            <person name="Winkler M.E."/>
        </authorList>
    </citation>
    <scope>NUCLEOTIDE SEQUENCE</scope>
</reference>
<dbReference type="InterPro" id="IPR015943">
    <property type="entry name" value="WD40/YVTN_repeat-like_dom_sf"/>
</dbReference>
<dbReference type="CDD" id="cd15482">
    <property type="entry name" value="Sialidase_non-viral"/>
    <property type="match status" value="1"/>
</dbReference>
<name>A0A382A802_9ZZZZ</name>
<dbReference type="SUPFAM" id="SSF110296">
    <property type="entry name" value="Oligoxyloglucan reducing end-specific cellobiohydrolase"/>
    <property type="match status" value="1"/>
</dbReference>
<organism evidence="1">
    <name type="scientific">marine metagenome</name>
    <dbReference type="NCBI Taxonomy" id="408172"/>
    <lineage>
        <taxon>unclassified sequences</taxon>
        <taxon>metagenomes</taxon>
        <taxon>ecological metagenomes</taxon>
    </lineage>
</organism>